<name>A0ACC1K832_9FUNG</name>
<accession>A0ACC1K832</accession>
<gene>
    <name evidence="1" type="primary">TMT1</name>
    <name evidence="1" type="ORF">IWQ57_000471</name>
</gene>
<keyword evidence="2" id="KW-1185">Reference proteome</keyword>
<dbReference type="EMBL" id="JANBUJ010000027">
    <property type="protein sequence ID" value="KAJ2775307.1"/>
    <property type="molecule type" value="Genomic_DNA"/>
</dbReference>
<protein>
    <submittedName>
        <fullName evidence="1">Trans-aconitate methyltransferase 1</fullName>
        <ecNumber evidence="1">2.1.1.145</ecNumber>
    </submittedName>
</protein>
<proteinExistence type="predicted"/>
<dbReference type="EC" id="2.1.1.145" evidence="1"/>
<reference evidence="1" key="1">
    <citation type="submission" date="2022-07" db="EMBL/GenBank/DDBJ databases">
        <title>Phylogenomic reconstructions and comparative analyses of Kickxellomycotina fungi.</title>
        <authorList>
            <person name="Reynolds N.K."/>
            <person name="Stajich J.E."/>
            <person name="Barry K."/>
            <person name="Grigoriev I.V."/>
            <person name="Crous P."/>
            <person name="Smith M.E."/>
        </authorList>
    </citation>
    <scope>NUCLEOTIDE SEQUENCE</scope>
    <source>
        <strain evidence="1">CBS 109366</strain>
    </source>
</reference>
<organism evidence="1 2">
    <name type="scientific">Coemansia nantahalensis</name>
    <dbReference type="NCBI Taxonomy" id="2789366"/>
    <lineage>
        <taxon>Eukaryota</taxon>
        <taxon>Fungi</taxon>
        <taxon>Fungi incertae sedis</taxon>
        <taxon>Zoopagomycota</taxon>
        <taxon>Kickxellomycotina</taxon>
        <taxon>Kickxellomycetes</taxon>
        <taxon>Kickxellales</taxon>
        <taxon>Kickxellaceae</taxon>
        <taxon>Coemansia</taxon>
    </lineage>
</organism>
<comment type="caution">
    <text evidence="1">The sequence shown here is derived from an EMBL/GenBank/DDBJ whole genome shotgun (WGS) entry which is preliminary data.</text>
</comment>
<sequence length="299" mass="33168">MATYRDKTYDAESYQAARPRYRDSFVDDLLAYHSEGNPAAGRRLAVDVATGTGIFARLLPPHFDRVVATDVSDTMLRSARAASDGADIEFVEAPAEDLSFLGTGTVDVMTVAVAAHWFDIERFVAEAARVLKPGGTLAIFGSTGFGHFVDYPQCDKMLKDFGLADDKVGSHWDKGRECLVNGYRDYHRALSQHGWTGIRRCISTRDIEGEAASGCPSVLVRGPAVVDFAVTWRALQEYLQTWSALHRYHKEHPDRENLAKVVVREMMAASGATDMDEALSIEWEEIALMCHPPRTHVDE</sequence>
<evidence type="ECO:0000313" key="1">
    <source>
        <dbReference type="EMBL" id="KAJ2775307.1"/>
    </source>
</evidence>
<dbReference type="Proteomes" id="UP001140234">
    <property type="component" value="Unassembled WGS sequence"/>
</dbReference>
<keyword evidence="1" id="KW-0489">Methyltransferase</keyword>
<keyword evidence="1" id="KW-0808">Transferase</keyword>
<evidence type="ECO:0000313" key="2">
    <source>
        <dbReference type="Proteomes" id="UP001140234"/>
    </source>
</evidence>